<keyword evidence="2" id="KW-0479">Metal-binding</keyword>
<dbReference type="PANTHER" id="PTHR43255:SF1">
    <property type="entry name" value="IRON-SULFUR-BINDING OXIDOREDUCTASE FADF-RELATED"/>
    <property type="match status" value="1"/>
</dbReference>
<dbReference type="EMBL" id="CP017812">
    <property type="protein sequence ID" value="AOZ72177.1"/>
    <property type="molecule type" value="Genomic_DNA"/>
</dbReference>
<organism evidence="9 10">
    <name type="scientific">Boudabousia tangfeifanii</name>
    <dbReference type="NCBI Taxonomy" id="1912795"/>
    <lineage>
        <taxon>Bacteria</taxon>
        <taxon>Bacillati</taxon>
        <taxon>Actinomycetota</taxon>
        <taxon>Actinomycetes</taxon>
        <taxon>Actinomycetales</taxon>
        <taxon>Actinomycetaceae</taxon>
        <taxon>Boudabousia</taxon>
    </lineage>
</organism>
<evidence type="ECO:0000256" key="7">
    <source>
        <dbReference type="SAM" id="Phobius"/>
    </source>
</evidence>
<evidence type="ECO:0000313" key="10">
    <source>
        <dbReference type="Proteomes" id="UP000176288"/>
    </source>
</evidence>
<dbReference type="InterPro" id="IPR017900">
    <property type="entry name" value="4Fe4S_Fe_S_CS"/>
</dbReference>
<evidence type="ECO:0000256" key="3">
    <source>
        <dbReference type="ARBA" id="ARBA00023002"/>
    </source>
</evidence>
<dbReference type="GO" id="GO:0016491">
    <property type="term" value="F:oxidoreductase activity"/>
    <property type="evidence" value="ECO:0007669"/>
    <property type="project" value="UniProtKB-KW"/>
</dbReference>
<proteinExistence type="predicted"/>
<evidence type="ECO:0000313" key="9">
    <source>
        <dbReference type="EMBL" id="AOZ72177.1"/>
    </source>
</evidence>
<evidence type="ECO:0000256" key="5">
    <source>
        <dbReference type="ARBA" id="ARBA00023014"/>
    </source>
</evidence>
<accession>A0A1D9MIP5</accession>
<dbReference type="GO" id="GO:0051539">
    <property type="term" value="F:4 iron, 4 sulfur cluster binding"/>
    <property type="evidence" value="ECO:0007669"/>
    <property type="project" value="UniProtKB-KW"/>
</dbReference>
<dbReference type="SUPFAM" id="SSF46548">
    <property type="entry name" value="alpha-helical ferredoxin"/>
    <property type="match status" value="1"/>
</dbReference>
<dbReference type="InterPro" id="IPR051460">
    <property type="entry name" value="HdrC_iron-sulfur_subunit"/>
</dbReference>
<feature type="domain" description="4Fe-4S ferredoxin-type" evidence="8">
    <location>
        <begin position="331"/>
        <end position="360"/>
    </location>
</feature>
<feature type="domain" description="4Fe-4S ferredoxin-type" evidence="8">
    <location>
        <begin position="505"/>
        <end position="536"/>
    </location>
</feature>
<gene>
    <name evidence="9" type="ORF">BK816_01750</name>
</gene>
<evidence type="ECO:0000256" key="6">
    <source>
        <dbReference type="SAM" id="MobiDB-lite"/>
    </source>
</evidence>
<dbReference type="KEGG" id="avu:BK816_01750"/>
<keyword evidence="4" id="KW-0408">Iron</keyword>
<feature type="compositionally biased region" description="Polar residues" evidence="6">
    <location>
        <begin position="418"/>
        <end position="437"/>
    </location>
</feature>
<dbReference type="GO" id="GO:0005886">
    <property type="term" value="C:plasma membrane"/>
    <property type="evidence" value="ECO:0007669"/>
    <property type="project" value="TreeGrafter"/>
</dbReference>
<evidence type="ECO:0000256" key="4">
    <source>
        <dbReference type="ARBA" id="ARBA00023004"/>
    </source>
</evidence>
<keyword evidence="7" id="KW-1133">Transmembrane helix</keyword>
<dbReference type="InterPro" id="IPR009051">
    <property type="entry name" value="Helical_ferredxn"/>
</dbReference>
<reference evidence="9 10" key="1">
    <citation type="submission" date="2016-10" db="EMBL/GenBank/DDBJ databases">
        <title>Actinomyces aegypiusis sp. nov., isolated from the Aegypius monachus in Qinghai Tibet Plateau China.</title>
        <authorList>
            <person name="Wang Y."/>
        </authorList>
    </citation>
    <scope>NUCLEOTIDE SEQUENCE [LARGE SCALE GENOMIC DNA]</scope>
    <source>
        <strain evidence="9 10">VUL4_3</strain>
    </source>
</reference>
<dbReference type="Pfam" id="PF02754">
    <property type="entry name" value="CCG"/>
    <property type="match status" value="2"/>
</dbReference>
<dbReference type="PROSITE" id="PS00198">
    <property type="entry name" value="4FE4S_FER_1"/>
    <property type="match status" value="2"/>
</dbReference>
<keyword evidence="1" id="KW-0004">4Fe-4S</keyword>
<sequence>MGAFTAGCVQIYRRVAAGQSDPGRFSPVGTRFATFFAEVLTHRAFKGRPLVRISHWMVMLSFPILFLTLVSSYFQIVRPGFSLFLLGHFPPYEWLVEFFALACLLGILALFVVRARNGGALPWRRAEVTRQQAEAELANRDGSATSLPRRFLGSTKWQAVFVEAVVLLVAIAVLALRVLEYWWAQLPAKAQDFNAATAWAEGANYLTNAAESSTSWWHHPISGPLATLLASASPSFDAKALSVAIALTALAKILTSMIWMMVVGAQTTMGVAWHRFTALVNVFARRDPKGGKALGALEPIRMQGEPLTAETLEDLPEDARLGVETIHDFTWKGLLDFTSCTECGRCQELCPAWATGKPLSPKLFTLALRDHHASATAFAKAADQLLAERPELNDRFGTDEGSGTRLWPLADMLRPVDSQSTEDAALAGSNTEGSTESAAGQAATGAKDAAVAGQVSPLLPEEALALDSNLPLVAHTGDVLAALQAGGAAPDLETGVALQTAPLVGDVIVPEALWACTTCGACVEQCPVDIEHIDHIVDLRRNQVLMESAFPKELAGVFRKMESKGNPYGKPARKRMEWAKNLDFEIPEIGVDVEDATEVDYLLWVGCAGSFDDKAMKTTAAIAELLHLAEVSFGVLGQNESCTGDPARRAGNEVLFQMLAAANVEMLNEVKATKIIVSCAHCFNTIGQEYPQLGGKYEVLHHTQVLNRLVREGHLRPVPPSADEAQKVTYHDPCYLGRHNGIYSPPRELLGSVVGSENLVEMPRHADRAMCCGGGGARAWTEESTGVRIASARSAEAEETGATLIATACPFCTQMLDSASPKAQVQDVALSLLDSVKRGQN</sequence>
<dbReference type="PROSITE" id="PS51379">
    <property type="entry name" value="4FE4S_FER_2"/>
    <property type="match status" value="2"/>
</dbReference>
<dbReference type="Gene3D" id="1.10.1060.10">
    <property type="entry name" value="Alpha-helical ferredoxin"/>
    <property type="match status" value="2"/>
</dbReference>
<keyword evidence="3" id="KW-0560">Oxidoreductase</keyword>
<dbReference type="InterPro" id="IPR017896">
    <property type="entry name" value="4Fe4S_Fe-S-bd"/>
</dbReference>
<evidence type="ECO:0000256" key="1">
    <source>
        <dbReference type="ARBA" id="ARBA00022485"/>
    </source>
</evidence>
<dbReference type="GO" id="GO:0046872">
    <property type="term" value="F:metal ion binding"/>
    <property type="evidence" value="ECO:0007669"/>
    <property type="project" value="UniProtKB-KW"/>
</dbReference>
<feature type="transmembrane region" description="Helical" evidence="7">
    <location>
        <begin position="94"/>
        <end position="115"/>
    </location>
</feature>
<feature type="region of interest" description="Disordered" evidence="6">
    <location>
        <begin position="418"/>
        <end position="442"/>
    </location>
</feature>
<keyword evidence="10" id="KW-1185">Reference proteome</keyword>
<dbReference type="STRING" id="1912795.BK816_01750"/>
<keyword evidence="7" id="KW-0812">Transmembrane</keyword>
<feature type="transmembrane region" description="Helical" evidence="7">
    <location>
        <begin position="53"/>
        <end position="74"/>
    </location>
</feature>
<keyword evidence="7" id="KW-0472">Membrane</keyword>
<protein>
    <recommendedName>
        <fullName evidence="8">4Fe-4S ferredoxin-type domain-containing protein</fullName>
    </recommendedName>
</protein>
<evidence type="ECO:0000259" key="8">
    <source>
        <dbReference type="PROSITE" id="PS51379"/>
    </source>
</evidence>
<dbReference type="PANTHER" id="PTHR43255">
    <property type="entry name" value="IRON-SULFUR-BINDING OXIDOREDUCTASE FADF-RELATED-RELATED"/>
    <property type="match status" value="1"/>
</dbReference>
<keyword evidence="5" id="KW-0411">Iron-sulfur</keyword>
<name>A0A1D9MIP5_9ACTO</name>
<feature type="transmembrane region" description="Helical" evidence="7">
    <location>
        <begin position="159"/>
        <end position="179"/>
    </location>
</feature>
<dbReference type="AlphaFoldDB" id="A0A1D9MIP5"/>
<dbReference type="Proteomes" id="UP000176288">
    <property type="component" value="Chromosome"/>
</dbReference>
<dbReference type="InterPro" id="IPR004017">
    <property type="entry name" value="Cys_rich_dom"/>
</dbReference>
<evidence type="ECO:0000256" key="2">
    <source>
        <dbReference type="ARBA" id="ARBA00022723"/>
    </source>
</evidence>